<evidence type="ECO:0000313" key="2">
    <source>
        <dbReference type="Proteomes" id="UP000654720"/>
    </source>
</evidence>
<accession>A0ABX7H6G0</accession>
<proteinExistence type="predicted"/>
<reference evidence="1 2" key="1">
    <citation type="submission" date="2021-02" db="EMBL/GenBank/DDBJ databases">
        <title>FDA dAtabase for Regulatory Grade micrObial Sequences (FDA-ARGOS): Supporting development and validation of Infectious Disease Dx tests.</title>
        <authorList>
            <person name="Carlson P."/>
            <person name="Fischbach M."/>
            <person name="Hastie J."/>
            <person name="Bilen M."/>
            <person name="Cheng A."/>
            <person name="Tallon L."/>
            <person name="Sadzewicz L."/>
            <person name="Zhao X."/>
            <person name="Boylan J."/>
            <person name="Ott S."/>
            <person name="Bowen H."/>
            <person name="Vavikolanu K."/>
            <person name="Mehta A."/>
            <person name="Aluvathingal J."/>
            <person name="Nadendla S."/>
            <person name="Yan Y."/>
            <person name="Sichtig H."/>
        </authorList>
    </citation>
    <scope>NUCLEOTIDE SEQUENCE [LARGE SCALE GENOMIC DNA]</scope>
    <source>
        <strain evidence="1 2">FDAARGOS_1229</strain>
    </source>
</reference>
<dbReference type="Proteomes" id="UP000654720">
    <property type="component" value="Chromosome"/>
</dbReference>
<gene>
    <name evidence="1" type="ORF">I6J59_14770</name>
</gene>
<dbReference type="EMBL" id="CP069450">
    <property type="protein sequence ID" value="QRO49169.1"/>
    <property type="molecule type" value="Genomic_DNA"/>
</dbReference>
<name>A0ABX7H6G0_9BACT</name>
<keyword evidence="2" id="KW-1185">Reference proteome</keyword>
<dbReference type="GeneID" id="93098166"/>
<dbReference type="RefSeq" id="WP_157232728.1">
    <property type="nucleotide sequence ID" value="NZ_CAJKXH010000001.1"/>
</dbReference>
<sequence length="57" mass="6471">MSRDRLLKNSWSYPFGDLTKGVPDGLAVTRRDELTVVDVGLAELENRWVGKIQSFFS</sequence>
<organism evidence="1 2">
    <name type="scientific">Butyricimonas virosa</name>
    <dbReference type="NCBI Taxonomy" id="544645"/>
    <lineage>
        <taxon>Bacteria</taxon>
        <taxon>Pseudomonadati</taxon>
        <taxon>Bacteroidota</taxon>
        <taxon>Bacteroidia</taxon>
        <taxon>Bacteroidales</taxon>
        <taxon>Odoribacteraceae</taxon>
        <taxon>Butyricimonas</taxon>
    </lineage>
</organism>
<evidence type="ECO:0000313" key="1">
    <source>
        <dbReference type="EMBL" id="QRO49169.1"/>
    </source>
</evidence>
<protein>
    <submittedName>
        <fullName evidence="1">Uncharacterized protein</fullName>
    </submittedName>
</protein>